<feature type="compositionally biased region" description="Acidic residues" evidence="1">
    <location>
        <begin position="42"/>
        <end position="55"/>
    </location>
</feature>
<dbReference type="AlphaFoldDB" id="A0A9P7GBC8"/>
<accession>A0A9P7GBC8</accession>
<sequence length="61" mass="7248">MLQVDYLSKDFLHLYLAASEGDPEVVLHPGLIHDHVSQQQEQEQEQEQEQDEQEWQEVLYP</sequence>
<reference evidence="2" key="1">
    <citation type="submission" date="2021-02" db="EMBL/GenBank/DDBJ databases">
        <authorList>
            <person name="Nieuwenhuis M."/>
            <person name="Van De Peppel L.J.J."/>
        </authorList>
    </citation>
    <scope>NUCLEOTIDE SEQUENCE</scope>
    <source>
        <strain evidence="2">D49</strain>
    </source>
</reference>
<proteinExistence type="predicted"/>
<organism evidence="2 3">
    <name type="scientific">Sphagnurus paluster</name>
    <dbReference type="NCBI Taxonomy" id="117069"/>
    <lineage>
        <taxon>Eukaryota</taxon>
        <taxon>Fungi</taxon>
        <taxon>Dikarya</taxon>
        <taxon>Basidiomycota</taxon>
        <taxon>Agaricomycotina</taxon>
        <taxon>Agaricomycetes</taxon>
        <taxon>Agaricomycetidae</taxon>
        <taxon>Agaricales</taxon>
        <taxon>Tricholomatineae</taxon>
        <taxon>Lyophyllaceae</taxon>
        <taxon>Sphagnurus</taxon>
    </lineage>
</organism>
<evidence type="ECO:0000313" key="2">
    <source>
        <dbReference type="EMBL" id="KAG5646399.1"/>
    </source>
</evidence>
<keyword evidence="3" id="KW-1185">Reference proteome</keyword>
<dbReference type="Proteomes" id="UP000717328">
    <property type="component" value="Unassembled WGS sequence"/>
</dbReference>
<dbReference type="EMBL" id="JABCKI010002351">
    <property type="protein sequence ID" value="KAG5646399.1"/>
    <property type="molecule type" value="Genomic_DNA"/>
</dbReference>
<feature type="non-terminal residue" evidence="2">
    <location>
        <position position="61"/>
    </location>
</feature>
<name>A0A9P7GBC8_9AGAR</name>
<comment type="caution">
    <text evidence="2">The sequence shown here is derived from an EMBL/GenBank/DDBJ whole genome shotgun (WGS) entry which is preliminary data.</text>
</comment>
<protein>
    <submittedName>
        <fullName evidence="2">Uncharacterized protein</fullName>
    </submittedName>
</protein>
<evidence type="ECO:0000313" key="3">
    <source>
        <dbReference type="Proteomes" id="UP000717328"/>
    </source>
</evidence>
<gene>
    <name evidence="2" type="ORF">H0H81_008473</name>
</gene>
<evidence type="ECO:0000256" key="1">
    <source>
        <dbReference type="SAM" id="MobiDB-lite"/>
    </source>
</evidence>
<reference evidence="2" key="2">
    <citation type="submission" date="2021-10" db="EMBL/GenBank/DDBJ databases">
        <title>Phylogenomics reveals ancestral predisposition of the termite-cultivated fungus Termitomyces towards a domesticated lifestyle.</title>
        <authorList>
            <person name="Auxier B."/>
            <person name="Grum-Grzhimaylo A."/>
            <person name="Cardenas M.E."/>
            <person name="Lodge J.D."/>
            <person name="Laessoe T."/>
            <person name="Pedersen O."/>
            <person name="Smith M.E."/>
            <person name="Kuyper T.W."/>
            <person name="Franco-Molano E.A."/>
            <person name="Baroni T.J."/>
            <person name="Aanen D.K."/>
        </authorList>
    </citation>
    <scope>NUCLEOTIDE SEQUENCE</scope>
    <source>
        <strain evidence="2">D49</strain>
    </source>
</reference>
<feature type="region of interest" description="Disordered" evidence="1">
    <location>
        <begin position="36"/>
        <end position="61"/>
    </location>
</feature>